<dbReference type="Gene3D" id="3.30.160.60">
    <property type="entry name" value="Classic Zinc Finger"/>
    <property type="match status" value="2"/>
</dbReference>
<keyword evidence="5 11" id="KW-0863">Zinc-finger</keyword>
<feature type="region of interest" description="Disordered" evidence="12">
    <location>
        <begin position="254"/>
        <end position="356"/>
    </location>
</feature>
<keyword evidence="8" id="KW-0238">DNA-binding</keyword>
<feature type="compositionally biased region" description="Polar residues" evidence="12">
    <location>
        <begin position="277"/>
        <end position="294"/>
    </location>
</feature>
<evidence type="ECO:0000256" key="2">
    <source>
        <dbReference type="ARBA" id="ARBA00004123"/>
    </source>
</evidence>
<reference evidence="14 15" key="2">
    <citation type="journal article" date="2023" name="Mol. Biol. Evol.">
        <title>Genomics of Secondarily Temperate Adaptation in the Only Non-Antarctic Icefish.</title>
        <authorList>
            <person name="Rivera-Colon A.G."/>
            <person name="Rayamajhi N."/>
            <person name="Minhas B.F."/>
            <person name="Madrigal G."/>
            <person name="Bilyk K.T."/>
            <person name="Yoon V."/>
            <person name="Hune M."/>
            <person name="Gregory S."/>
            <person name="Cheng C.H.C."/>
            <person name="Catchen J.M."/>
        </authorList>
    </citation>
    <scope>NUCLEOTIDE SEQUENCE [LARGE SCALE GENOMIC DNA]</scope>
    <source>
        <strain evidence="14">JMC-PN-2008</strain>
    </source>
</reference>
<dbReference type="PROSITE" id="PS50157">
    <property type="entry name" value="ZINC_FINGER_C2H2_2"/>
    <property type="match status" value="2"/>
</dbReference>
<dbReference type="EMBL" id="JAUZQC010000004">
    <property type="protein sequence ID" value="KAK5871816.1"/>
    <property type="molecule type" value="Genomic_DNA"/>
</dbReference>
<dbReference type="SUPFAM" id="SSF57667">
    <property type="entry name" value="beta-beta-alpha zinc fingers"/>
    <property type="match status" value="1"/>
</dbReference>
<dbReference type="GO" id="GO:0005634">
    <property type="term" value="C:nucleus"/>
    <property type="evidence" value="ECO:0007669"/>
    <property type="project" value="UniProtKB-SubCell"/>
</dbReference>
<keyword evidence="4" id="KW-0677">Repeat</keyword>
<gene>
    <name evidence="14" type="ORF">PBY51_012562</name>
</gene>
<keyword evidence="6" id="KW-0862">Zinc</keyword>
<evidence type="ECO:0000256" key="8">
    <source>
        <dbReference type="ARBA" id="ARBA00023125"/>
    </source>
</evidence>
<evidence type="ECO:0000256" key="12">
    <source>
        <dbReference type="SAM" id="MobiDB-lite"/>
    </source>
</evidence>
<feature type="region of interest" description="Disordered" evidence="12">
    <location>
        <begin position="1563"/>
        <end position="1582"/>
    </location>
</feature>
<comment type="function">
    <text evidence="1">May be involved in transcriptional regulation.</text>
</comment>
<organism evidence="14 15">
    <name type="scientific">Eleginops maclovinus</name>
    <name type="common">Patagonian blennie</name>
    <name type="synonym">Eleginus maclovinus</name>
    <dbReference type="NCBI Taxonomy" id="56733"/>
    <lineage>
        <taxon>Eukaryota</taxon>
        <taxon>Metazoa</taxon>
        <taxon>Chordata</taxon>
        <taxon>Craniata</taxon>
        <taxon>Vertebrata</taxon>
        <taxon>Euteleostomi</taxon>
        <taxon>Actinopterygii</taxon>
        <taxon>Neopterygii</taxon>
        <taxon>Teleostei</taxon>
        <taxon>Neoteleostei</taxon>
        <taxon>Acanthomorphata</taxon>
        <taxon>Eupercaria</taxon>
        <taxon>Perciformes</taxon>
        <taxon>Notothenioidei</taxon>
        <taxon>Eleginopidae</taxon>
        <taxon>Eleginops</taxon>
    </lineage>
</organism>
<feature type="region of interest" description="Disordered" evidence="12">
    <location>
        <begin position="1147"/>
        <end position="1180"/>
    </location>
</feature>
<dbReference type="PANTHER" id="PTHR47166">
    <property type="entry name" value="ZINC FINGER PROTEIN 831"/>
    <property type="match status" value="1"/>
</dbReference>
<keyword evidence="10" id="KW-0539">Nucleus</keyword>
<evidence type="ECO:0000256" key="11">
    <source>
        <dbReference type="PROSITE-ProRule" id="PRU00042"/>
    </source>
</evidence>
<sequence>METGKPGLQSASVHISTVAEQTEGRMDLQAPLTAVYIQAVPPSPAQPPAAPREPATLHVAMPPLYSKKTLPFLTLHITGGLQCQPGLSLTAAAPAARPKTSGKHVCSHCGRDCMKPSVLEKHLRCHTGERPYPCTTCGVSFKTQSNLYKHKRTQAHARLWSESEQSSMSSLDSMSDSRETCTSSLSLDEHSGESSIMEKGTNVSKDATLPAETNSPASTAKVFSVQTHGSVGVQNTMTHAGQKMEENECAKVTIKKQRREDEKPPLTASRHLPLQRQEATLFSKQWENSVSRGKSQSHESTDSGFSESSEHYPSPGSLLPDHSVDSFTESTKEYPKHTTTTNTTLGPGQAGQEHKYIARKQKSLEEHISKLISENKAVVEDKQLENVRPRKTVLSQQGSIDLPMPYTYKDSFHFDMRISKTPNVGLQRHTKPDFYTSVPTQRSNTVEHAPLTRSHSLPFSVALLQPDRSSPTSCYQNDYVRIVRRESSGQITPTFVQPVKQPSSTHRPLVRQTAVDGNHATDTLFTNPSVEEASTGSRSCDGDGGDICGEPSNRKFRRKKAQKFAYNKWYMYGGGTFKKLYNAEKGGDDSVIKGRKCSTNPEQEVERRLPNSLSAVHMETVTITDSTINLPNSSAAACRSGCSTAGTPVFAKGLNIKTSQLHTSCSSLRTPLRRNLSLSVLPVSSIGPLGSHQTDSMSKAEAGKMIDAEKHFDFLNIIPDRKKKKTDGKIIGLLEMETKPNTQILSSISSAPQQNLCCMNPPKNLKHMPLKAALLPTCIINANTLSVSTSLADPPTAKASFLPKYQLKLPHDSESGAVSSQNGVDKTTGSDGCAFNSVLSPYQSEQSFPSFKERKSGDPVITKQTCDVKKTNPVSSTQDQIPTTLSQAETRLNPTETVRLSIAQGQFSSTTTTTTGRQIYQAGLFSTSIQSSKSTGGSGPVPGPVAPKVANFSSTPTLTIAHNQSSPAAITELTQSQANLPLPLSHTQLLPASEHFSSVNSAYGGSNRPAVPCHMVPFNQMRPDDQNVFHVHTADLQICLQIISDEQLALIEPQIERQSVNVLSQRCDVEATLPEMSQKNPLNFDLEKSESLPTLHMEKTKPPAPVQFVKAELTEQQYLSQATPSAECTHPEALSPSQLPHLSDTVTATQSSAGNVMPTAASLSDVKSGRGQSSEEQHSLSVNCCAEEQWRLGRGALTSQTRTERLVKERQIMLNNQAGNVGTIKAVEDASAYESSKLDSGRIHRPLQASAAACADQLSGSSSSINKCKSSRQLKPQAFINCSNPVQTTLSETLPQKSVLSQDVSSSTHSEKPLAQFVPVPFSIQVERPEDVPAVLRRNQSPAAGLMEKEPPTLGPRESTKQGGSLQGRGGARQSGETKRDQTKSHCTHTSSADKTKPEAEDIEVDRNAFKHSWLSDQRFPQTHSGMSEYPPQSRSETLPYSGSSGTSLSHCPQAPLEMNNLNFSGSTLDQQTQSLCESYSNQPVKAQAILTEIPNAWSPIQPSPQQTGTCPQQDQKQSSIRVQHVAGNSCASYSAAEFTKSQSGLNQESNYQVLDDNTLLPPEPFTQLHPADYQDSEGKAPNDFRGQSSICGEGVFLCGQLLTVSGARPVQSCQEYTEDTSSSDDEGKLIIEL</sequence>
<evidence type="ECO:0000256" key="5">
    <source>
        <dbReference type="ARBA" id="ARBA00022771"/>
    </source>
</evidence>
<keyword evidence="15" id="KW-1185">Reference proteome</keyword>
<dbReference type="Proteomes" id="UP001346869">
    <property type="component" value="Unassembled WGS sequence"/>
</dbReference>
<evidence type="ECO:0000256" key="3">
    <source>
        <dbReference type="ARBA" id="ARBA00022723"/>
    </source>
</evidence>
<proteinExistence type="predicted"/>
<reference evidence="14 15" key="1">
    <citation type="journal article" date="2023" name="Genes (Basel)">
        <title>Chromosome-Level Genome Assembly and Circadian Gene Repertoire of the Patagonia Blennie Eleginops maclovinus-The Closest Ancestral Proxy of Antarctic Cryonotothenioids.</title>
        <authorList>
            <person name="Cheng C.C."/>
            <person name="Rivera-Colon A.G."/>
            <person name="Minhas B.F."/>
            <person name="Wilson L."/>
            <person name="Rayamajhi N."/>
            <person name="Vargas-Chacoff L."/>
            <person name="Catchen J.M."/>
        </authorList>
    </citation>
    <scope>NUCLEOTIDE SEQUENCE [LARGE SCALE GENOMIC DNA]</scope>
    <source>
        <strain evidence="14">JMC-PN-2008</strain>
    </source>
</reference>
<keyword evidence="7" id="KW-0805">Transcription regulation</keyword>
<dbReference type="FunFam" id="3.30.160.60:FF:000097">
    <property type="entry name" value="Zinc finger protein"/>
    <property type="match status" value="1"/>
</dbReference>
<dbReference type="GO" id="GO:0003677">
    <property type="term" value="F:DNA binding"/>
    <property type="evidence" value="ECO:0007669"/>
    <property type="project" value="UniProtKB-KW"/>
</dbReference>
<evidence type="ECO:0000256" key="4">
    <source>
        <dbReference type="ARBA" id="ARBA00022737"/>
    </source>
</evidence>
<evidence type="ECO:0000256" key="6">
    <source>
        <dbReference type="ARBA" id="ARBA00022833"/>
    </source>
</evidence>
<feature type="domain" description="C2H2-type" evidence="13">
    <location>
        <begin position="104"/>
        <end position="131"/>
    </location>
</feature>
<name>A0AAN7XXA6_ELEMC</name>
<evidence type="ECO:0000256" key="7">
    <source>
        <dbReference type="ARBA" id="ARBA00023015"/>
    </source>
</evidence>
<keyword evidence="3" id="KW-0479">Metal-binding</keyword>
<feature type="compositionally biased region" description="Polar residues" evidence="12">
    <location>
        <begin position="1415"/>
        <end position="1450"/>
    </location>
</feature>
<comment type="subcellular location">
    <subcellularLocation>
        <location evidence="2">Nucleus</location>
    </subcellularLocation>
</comment>
<protein>
    <recommendedName>
        <fullName evidence="13">C2H2-type domain-containing protein</fullName>
    </recommendedName>
</protein>
<evidence type="ECO:0000259" key="13">
    <source>
        <dbReference type="PROSITE" id="PS50157"/>
    </source>
</evidence>
<feature type="region of interest" description="Disordered" evidence="12">
    <location>
        <begin position="1500"/>
        <end position="1519"/>
    </location>
</feature>
<evidence type="ECO:0000256" key="1">
    <source>
        <dbReference type="ARBA" id="ARBA00003767"/>
    </source>
</evidence>
<evidence type="ECO:0000313" key="15">
    <source>
        <dbReference type="Proteomes" id="UP001346869"/>
    </source>
</evidence>
<accession>A0AAN7XXA6</accession>
<evidence type="ECO:0000256" key="10">
    <source>
        <dbReference type="ARBA" id="ARBA00023242"/>
    </source>
</evidence>
<dbReference type="InterPro" id="IPR036236">
    <property type="entry name" value="Znf_C2H2_sf"/>
</dbReference>
<dbReference type="SMART" id="SM00355">
    <property type="entry name" value="ZnF_C2H2"/>
    <property type="match status" value="2"/>
</dbReference>
<feature type="compositionally biased region" description="Basic and acidic residues" evidence="12">
    <location>
        <begin position="1392"/>
        <end position="1409"/>
    </location>
</feature>
<dbReference type="GO" id="GO:0008270">
    <property type="term" value="F:zinc ion binding"/>
    <property type="evidence" value="ECO:0007669"/>
    <property type="project" value="UniProtKB-KW"/>
</dbReference>
<comment type="caution">
    <text evidence="14">The sequence shown here is derived from an EMBL/GenBank/DDBJ whole genome shotgun (WGS) entry which is preliminary data.</text>
</comment>
<feature type="region of interest" description="Disordered" evidence="12">
    <location>
        <begin position="159"/>
        <end position="202"/>
    </location>
</feature>
<feature type="region of interest" description="Disordered" evidence="12">
    <location>
        <begin position="1341"/>
        <end position="1450"/>
    </location>
</feature>
<dbReference type="InterPro" id="IPR013087">
    <property type="entry name" value="Znf_C2H2_type"/>
</dbReference>
<evidence type="ECO:0000256" key="9">
    <source>
        <dbReference type="ARBA" id="ARBA00023163"/>
    </source>
</evidence>
<feature type="compositionally biased region" description="Low complexity" evidence="12">
    <location>
        <begin position="162"/>
        <end position="174"/>
    </location>
</feature>
<evidence type="ECO:0000313" key="14">
    <source>
        <dbReference type="EMBL" id="KAK5871816.1"/>
    </source>
</evidence>
<dbReference type="PROSITE" id="PS00028">
    <property type="entry name" value="ZINC_FINGER_C2H2_1"/>
    <property type="match status" value="2"/>
</dbReference>
<feature type="domain" description="C2H2-type" evidence="13">
    <location>
        <begin position="132"/>
        <end position="157"/>
    </location>
</feature>
<keyword evidence="9" id="KW-0804">Transcription</keyword>
<dbReference type="PANTHER" id="PTHR47166:SF1">
    <property type="entry name" value="ZINC FINGER PROTEIN 831"/>
    <property type="match status" value="1"/>
</dbReference>